<dbReference type="Pfam" id="PF00254">
    <property type="entry name" value="FKBP_C"/>
    <property type="match status" value="1"/>
</dbReference>
<evidence type="ECO:0000256" key="4">
    <source>
        <dbReference type="ARBA" id="ARBA00023235"/>
    </source>
</evidence>
<feature type="domain" description="PPIase FKBP-type" evidence="8">
    <location>
        <begin position="82"/>
        <end position="176"/>
    </location>
</feature>
<evidence type="ECO:0000256" key="7">
    <source>
        <dbReference type="SAM" id="SignalP"/>
    </source>
</evidence>
<dbReference type="PANTHER" id="PTHR43811:SF23">
    <property type="entry name" value="FKBP-TYPE 22 KDA PEPTIDYL-PROLYL CIS-TRANS ISOMERASE"/>
    <property type="match status" value="1"/>
</dbReference>
<feature type="chain" id="PRO_5041232672" description="Peptidyl-prolyl cis-trans isomerase" evidence="7">
    <location>
        <begin position="22"/>
        <end position="318"/>
    </location>
</feature>
<dbReference type="PROSITE" id="PS51257">
    <property type="entry name" value="PROKAR_LIPOPROTEIN"/>
    <property type="match status" value="1"/>
</dbReference>
<dbReference type="GO" id="GO:0003755">
    <property type="term" value="F:peptidyl-prolyl cis-trans isomerase activity"/>
    <property type="evidence" value="ECO:0007669"/>
    <property type="project" value="UniProtKB-UniRule"/>
</dbReference>
<dbReference type="RefSeq" id="WP_284230109.1">
    <property type="nucleotide sequence ID" value="NZ_BSUL01000001.1"/>
</dbReference>
<dbReference type="AlphaFoldDB" id="A0AA37UE63"/>
<reference evidence="9 10" key="1">
    <citation type="journal article" date="2014" name="Int. J. Syst. Evol. Microbiol.">
        <title>Complete genome sequence of Corynebacterium casei LMG S-19264T (=DSM 44701T), isolated from a smear-ripened cheese.</title>
        <authorList>
            <consortium name="US DOE Joint Genome Institute (JGI-PGF)"/>
            <person name="Walter F."/>
            <person name="Albersmeier A."/>
            <person name="Kalinowski J."/>
            <person name="Ruckert C."/>
        </authorList>
    </citation>
    <scope>NUCLEOTIDE SEQUENCE [LARGE SCALE GENOMIC DNA]</scope>
    <source>
        <strain evidence="9 10">NBRC 112289</strain>
    </source>
</reference>
<organism evidence="9 10">
    <name type="scientific">Arenivirga flava</name>
    <dbReference type="NCBI Taxonomy" id="1930060"/>
    <lineage>
        <taxon>Bacteria</taxon>
        <taxon>Bacillati</taxon>
        <taxon>Actinomycetota</taxon>
        <taxon>Actinomycetes</taxon>
        <taxon>Micrococcales</taxon>
        <taxon>Microbacteriaceae</taxon>
        <taxon>Arenivirga</taxon>
    </lineage>
</organism>
<name>A0AA37UE63_9MICO</name>
<evidence type="ECO:0000256" key="1">
    <source>
        <dbReference type="ARBA" id="ARBA00000971"/>
    </source>
</evidence>
<dbReference type="EMBL" id="BSUL01000001">
    <property type="protein sequence ID" value="GMA27473.1"/>
    <property type="molecule type" value="Genomic_DNA"/>
</dbReference>
<keyword evidence="7" id="KW-0732">Signal</keyword>
<comment type="similarity">
    <text evidence="2 6">Belongs to the FKBP-type PPIase family.</text>
</comment>
<keyword evidence="10" id="KW-1185">Reference proteome</keyword>
<evidence type="ECO:0000256" key="3">
    <source>
        <dbReference type="ARBA" id="ARBA00023110"/>
    </source>
</evidence>
<comment type="caution">
    <text evidence="9">The sequence shown here is derived from an EMBL/GenBank/DDBJ whole genome shotgun (WGS) entry which is preliminary data.</text>
</comment>
<comment type="catalytic activity">
    <reaction evidence="1 5 6">
        <text>[protein]-peptidylproline (omega=180) = [protein]-peptidylproline (omega=0)</text>
        <dbReference type="Rhea" id="RHEA:16237"/>
        <dbReference type="Rhea" id="RHEA-COMP:10747"/>
        <dbReference type="Rhea" id="RHEA-COMP:10748"/>
        <dbReference type="ChEBI" id="CHEBI:83833"/>
        <dbReference type="ChEBI" id="CHEBI:83834"/>
        <dbReference type="EC" id="5.2.1.8"/>
    </reaction>
</comment>
<evidence type="ECO:0000256" key="2">
    <source>
        <dbReference type="ARBA" id="ARBA00006577"/>
    </source>
</evidence>
<dbReference type="Gene3D" id="3.10.50.40">
    <property type="match status" value="1"/>
</dbReference>
<feature type="signal peptide" evidence="7">
    <location>
        <begin position="1"/>
        <end position="21"/>
    </location>
</feature>
<evidence type="ECO:0000259" key="8">
    <source>
        <dbReference type="PROSITE" id="PS50059"/>
    </source>
</evidence>
<dbReference type="InterPro" id="IPR046357">
    <property type="entry name" value="PPIase_dom_sf"/>
</dbReference>
<feature type="domain" description="PPIase FKBP-type" evidence="8">
    <location>
        <begin position="232"/>
        <end position="318"/>
    </location>
</feature>
<proteinExistence type="inferred from homology"/>
<accession>A0AA37UE63</accession>
<evidence type="ECO:0000313" key="9">
    <source>
        <dbReference type="EMBL" id="GMA27473.1"/>
    </source>
</evidence>
<dbReference type="SUPFAM" id="SSF54534">
    <property type="entry name" value="FKBP-like"/>
    <property type="match status" value="2"/>
</dbReference>
<dbReference type="PANTHER" id="PTHR43811">
    <property type="entry name" value="FKBP-TYPE PEPTIDYL-PROLYL CIS-TRANS ISOMERASE FKPA"/>
    <property type="match status" value="1"/>
</dbReference>
<dbReference type="EC" id="5.2.1.8" evidence="6"/>
<dbReference type="Proteomes" id="UP001157160">
    <property type="component" value="Unassembled WGS sequence"/>
</dbReference>
<protein>
    <recommendedName>
        <fullName evidence="6">Peptidyl-prolyl cis-trans isomerase</fullName>
        <ecNumber evidence="6">5.2.1.8</ecNumber>
    </recommendedName>
</protein>
<evidence type="ECO:0000256" key="6">
    <source>
        <dbReference type="RuleBase" id="RU003915"/>
    </source>
</evidence>
<sequence>MRKIPALVAVGGLLLSLTACATQSAAGGSAGCEPAVAPGDASNAISATGEIGSSPRIDVPSPLYASENERSVLTAGEGDMVGEGAPVIFQFTILNGRDGSVLQESEYGENGGTILTATEDAATNPGIEDALLCTTVGSRIAVVLSPEDSHGGQGIAQLGVEADDSLVYVIDVREAFLPKADGANQLITRSDMPAVVTAPDGTPGITVPDTEAPTELVAETLKAGDGETVEADDQVVVHYTGVLWDGGTVFDSSWQNGAPALFTLDGIVPGLAEALEGRKVGSQVVAVIPSELGYGEQGSGSIPPGSTLVFVVDILGIR</sequence>
<keyword evidence="4 5" id="KW-0413">Isomerase</keyword>
<keyword evidence="3 5" id="KW-0697">Rotamase</keyword>
<dbReference type="InterPro" id="IPR001179">
    <property type="entry name" value="PPIase_FKBP_dom"/>
</dbReference>
<evidence type="ECO:0000313" key="10">
    <source>
        <dbReference type="Proteomes" id="UP001157160"/>
    </source>
</evidence>
<dbReference type="PROSITE" id="PS50059">
    <property type="entry name" value="FKBP_PPIASE"/>
    <property type="match status" value="2"/>
</dbReference>
<evidence type="ECO:0000256" key="5">
    <source>
        <dbReference type="PROSITE-ProRule" id="PRU00277"/>
    </source>
</evidence>
<gene>
    <name evidence="9" type="ORF">GCM10025874_07260</name>
</gene>